<sequence>SFKGSSNDVGGEENVGMVSMTDVISFGTGIGSMVGIMGKDGIKVDDVVYGVYSNVESMVDVGRGAEVNVDRTE</sequence>
<evidence type="ECO:0000313" key="1">
    <source>
        <dbReference type="EMBL" id="KAH9311283.1"/>
    </source>
</evidence>
<feature type="non-terminal residue" evidence="1">
    <location>
        <position position="73"/>
    </location>
</feature>
<proteinExistence type="predicted"/>
<evidence type="ECO:0000313" key="2">
    <source>
        <dbReference type="Proteomes" id="UP000824469"/>
    </source>
</evidence>
<organism evidence="1 2">
    <name type="scientific">Taxus chinensis</name>
    <name type="common">Chinese yew</name>
    <name type="synonym">Taxus wallichiana var. chinensis</name>
    <dbReference type="NCBI Taxonomy" id="29808"/>
    <lineage>
        <taxon>Eukaryota</taxon>
        <taxon>Viridiplantae</taxon>
        <taxon>Streptophyta</taxon>
        <taxon>Embryophyta</taxon>
        <taxon>Tracheophyta</taxon>
        <taxon>Spermatophyta</taxon>
        <taxon>Pinopsida</taxon>
        <taxon>Pinidae</taxon>
        <taxon>Conifers II</taxon>
        <taxon>Cupressales</taxon>
        <taxon>Taxaceae</taxon>
        <taxon>Taxus</taxon>
    </lineage>
</organism>
<keyword evidence="2" id="KW-1185">Reference proteome</keyword>
<feature type="non-terminal residue" evidence="1">
    <location>
        <position position="1"/>
    </location>
</feature>
<dbReference type="EMBL" id="JAHRHJ020000006">
    <property type="protein sequence ID" value="KAH9311283.1"/>
    <property type="molecule type" value="Genomic_DNA"/>
</dbReference>
<protein>
    <submittedName>
        <fullName evidence="1">Uncharacterized protein</fullName>
    </submittedName>
</protein>
<comment type="caution">
    <text evidence="1">The sequence shown here is derived from an EMBL/GenBank/DDBJ whole genome shotgun (WGS) entry which is preliminary data.</text>
</comment>
<gene>
    <name evidence="1" type="ORF">KI387_026318</name>
</gene>
<reference evidence="1 2" key="1">
    <citation type="journal article" date="2021" name="Nat. Plants">
        <title>The Taxus genome provides insights into paclitaxel biosynthesis.</title>
        <authorList>
            <person name="Xiong X."/>
            <person name="Gou J."/>
            <person name="Liao Q."/>
            <person name="Li Y."/>
            <person name="Zhou Q."/>
            <person name="Bi G."/>
            <person name="Li C."/>
            <person name="Du R."/>
            <person name="Wang X."/>
            <person name="Sun T."/>
            <person name="Guo L."/>
            <person name="Liang H."/>
            <person name="Lu P."/>
            <person name="Wu Y."/>
            <person name="Zhang Z."/>
            <person name="Ro D.K."/>
            <person name="Shang Y."/>
            <person name="Huang S."/>
            <person name="Yan J."/>
        </authorList>
    </citation>
    <scope>NUCLEOTIDE SEQUENCE [LARGE SCALE GENOMIC DNA]</scope>
    <source>
        <strain evidence="1">Ta-2019</strain>
    </source>
</reference>
<dbReference type="AlphaFoldDB" id="A0AA38KYR2"/>
<accession>A0AA38KYR2</accession>
<dbReference type="Proteomes" id="UP000824469">
    <property type="component" value="Unassembled WGS sequence"/>
</dbReference>
<name>A0AA38KYR2_TAXCH</name>